<reference evidence="1 2" key="1">
    <citation type="submission" date="2016-10" db="EMBL/GenBank/DDBJ databases">
        <authorList>
            <person name="Varghese N."/>
            <person name="Submissions S."/>
        </authorList>
    </citation>
    <scope>NUCLEOTIDE SEQUENCE [LARGE SCALE GENOMIC DNA]</scope>
    <source>
        <strain evidence="1 2">Nl1</strain>
    </source>
</reference>
<accession>A0ABY0TAU1</accession>
<organism evidence="1 2">
    <name type="scientific">Nitrosospira multiformis</name>
    <dbReference type="NCBI Taxonomy" id="1231"/>
    <lineage>
        <taxon>Bacteria</taxon>
        <taxon>Pseudomonadati</taxon>
        <taxon>Pseudomonadota</taxon>
        <taxon>Betaproteobacteria</taxon>
        <taxon>Nitrosomonadales</taxon>
        <taxon>Nitrosomonadaceae</taxon>
        <taxon>Nitrosospira</taxon>
    </lineage>
</organism>
<dbReference type="Proteomes" id="UP000183471">
    <property type="component" value="Unassembled WGS sequence"/>
</dbReference>
<evidence type="ECO:0000313" key="1">
    <source>
        <dbReference type="EMBL" id="SDQ28203.1"/>
    </source>
</evidence>
<proteinExistence type="predicted"/>
<keyword evidence="2" id="KW-1185">Reference proteome</keyword>
<protein>
    <submittedName>
        <fullName evidence="1">Uncharacterized protein</fullName>
    </submittedName>
</protein>
<gene>
    <name evidence="1" type="ORF">SAMN05216402_0175</name>
</gene>
<name>A0ABY0TAU1_9PROT</name>
<evidence type="ECO:0000313" key="2">
    <source>
        <dbReference type="Proteomes" id="UP000183471"/>
    </source>
</evidence>
<comment type="caution">
    <text evidence="1">The sequence shown here is derived from an EMBL/GenBank/DDBJ whole genome shotgun (WGS) entry which is preliminary data.</text>
</comment>
<dbReference type="EMBL" id="FNKY01000001">
    <property type="protein sequence ID" value="SDQ28203.1"/>
    <property type="molecule type" value="Genomic_DNA"/>
</dbReference>
<sequence>MHGELDWGKLILFQRRDGGTPAIICRGGGEWELKDWD</sequence>